<name>A0AAE0GKN1_9CHLO</name>
<proteinExistence type="predicted"/>
<protein>
    <submittedName>
        <fullName evidence="2">Uncharacterized protein</fullName>
    </submittedName>
</protein>
<dbReference type="EMBL" id="LGRX02004585">
    <property type="protein sequence ID" value="KAK3279989.1"/>
    <property type="molecule type" value="Genomic_DNA"/>
</dbReference>
<reference evidence="2 3" key="1">
    <citation type="journal article" date="2015" name="Genome Biol. Evol.">
        <title>Comparative Genomics of a Bacterivorous Green Alga Reveals Evolutionary Causalities and Consequences of Phago-Mixotrophic Mode of Nutrition.</title>
        <authorList>
            <person name="Burns J.A."/>
            <person name="Paasch A."/>
            <person name="Narechania A."/>
            <person name="Kim E."/>
        </authorList>
    </citation>
    <scope>NUCLEOTIDE SEQUENCE [LARGE SCALE GENOMIC DNA]</scope>
    <source>
        <strain evidence="2 3">PLY_AMNH</strain>
    </source>
</reference>
<organism evidence="2 3">
    <name type="scientific">Cymbomonas tetramitiformis</name>
    <dbReference type="NCBI Taxonomy" id="36881"/>
    <lineage>
        <taxon>Eukaryota</taxon>
        <taxon>Viridiplantae</taxon>
        <taxon>Chlorophyta</taxon>
        <taxon>Pyramimonadophyceae</taxon>
        <taxon>Pyramimonadales</taxon>
        <taxon>Pyramimonadaceae</taxon>
        <taxon>Cymbomonas</taxon>
    </lineage>
</organism>
<accession>A0AAE0GKN1</accession>
<evidence type="ECO:0000256" key="1">
    <source>
        <dbReference type="SAM" id="Phobius"/>
    </source>
</evidence>
<comment type="caution">
    <text evidence="2">The sequence shown here is derived from an EMBL/GenBank/DDBJ whole genome shotgun (WGS) entry which is preliminary data.</text>
</comment>
<sequence>MTKRMRLVPKNSPILISALGVLISHLWSLRARRRLATKLREELGGSSRDAGTPQTAIIVLGFLRQSTKPHSPTEALSLRIQTAATEWRKRCRREAECVIIASGGDPQRLGRTEAQDVKASRQR</sequence>
<dbReference type="Proteomes" id="UP001190700">
    <property type="component" value="Unassembled WGS sequence"/>
</dbReference>
<keyword evidence="1" id="KW-1133">Transmembrane helix</keyword>
<keyword evidence="1" id="KW-0472">Membrane</keyword>
<dbReference type="AlphaFoldDB" id="A0AAE0GKN1"/>
<feature type="transmembrane region" description="Helical" evidence="1">
    <location>
        <begin position="12"/>
        <end position="29"/>
    </location>
</feature>
<gene>
    <name evidence="2" type="ORF">CYMTET_12147</name>
</gene>
<evidence type="ECO:0000313" key="3">
    <source>
        <dbReference type="Proteomes" id="UP001190700"/>
    </source>
</evidence>
<keyword evidence="3" id="KW-1185">Reference proteome</keyword>
<keyword evidence="1" id="KW-0812">Transmembrane</keyword>
<evidence type="ECO:0000313" key="2">
    <source>
        <dbReference type="EMBL" id="KAK3279989.1"/>
    </source>
</evidence>